<dbReference type="Proteomes" id="UP000215914">
    <property type="component" value="Chromosome 4"/>
</dbReference>
<keyword evidence="14" id="KW-1185">Reference proteome</keyword>
<dbReference type="SUPFAM" id="SSF52058">
    <property type="entry name" value="L domain-like"/>
    <property type="match status" value="1"/>
</dbReference>
<dbReference type="SUPFAM" id="SSF52047">
    <property type="entry name" value="RNI-like"/>
    <property type="match status" value="1"/>
</dbReference>
<evidence type="ECO:0000256" key="10">
    <source>
        <dbReference type="ARBA" id="ARBA00023180"/>
    </source>
</evidence>
<sequence length="717" mass="80239">MLNGSLPNGLCELKNLHTLDLSHNNFHGSLPECFNSLSFLKLFDISSNQFTGMLQPSLIANLTSLEYVDFSHNKFEGSFSFSLFSNHTKLEVVAFINDNDNFMFKVETEHPAGWTPMFQLKVLVLSNCNLKVIVPSFLLCQKKLEILDMSYNSLEGRFPKWLIENNTNLQVIHLGTNYFSGSLSMPYRIVPYISYLNLSRNLFDGAIPPSLGLLNSMHVLDLSHNKFSGEVPKGLLTNGFSLLKLSNNSLHGEILSGNFSLGLIENLLLDSNCFTGNIGNETITSWDDFLVLDISNNFFTGSIPDWISNIGGAFVARNNRLGGQLPCGTTSLSFLDISQNYFSGTISSCLNIQSLEHLHLASNQFHGSIPNSFRNMTNVLTLSIGDNSLSGSIPKFVGELVNLRVLLLEKNEFTGPIPKELCQLTNVSLIDLSSNSLSGSIPACLQNITGPSHLAYDHIFIPLSLAHFYSIGEYDILNKAYSSIEQSDIEIYDIQDEVQFTTKRMSRPYKGIVLYLISGLDLSYNKLSGDIPQELGLLSKIHVLNLSHNQLTGSIPVNFSNLASIESLDLSFNNLTGEVPSEFTKLNSLAVFNVSFNNLSGRLPEMKGQFGTFGKESYEGNPLLCGPPLDNKCLEESQGTHPSHEEGNDEKWYEMDMVFFFGSFGSTWFVFMLGFAEVLYINPHWRILWSNMIEGYMYTCYYFLYDSARNVYILFRK</sequence>
<evidence type="ECO:0000256" key="8">
    <source>
        <dbReference type="ARBA" id="ARBA00022989"/>
    </source>
</evidence>
<dbReference type="InParanoid" id="A0A251UVV6"/>
<dbReference type="InterPro" id="IPR001611">
    <property type="entry name" value="Leu-rich_rpt"/>
</dbReference>
<reference evidence="13" key="2">
    <citation type="submission" date="2017-02" db="EMBL/GenBank/DDBJ databases">
        <title>Sunflower complete genome.</title>
        <authorList>
            <person name="Langlade N."/>
            <person name="Munos S."/>
        </authorList>
    </citation>
    <scope>NUCLEOTIDE SEQUENCE [LARGE SCALE GENOMIC DNA]</scope>
    <source>
        <tissue evidence="13">Leaves</tissue>
    </source>
</reference>
<dbReference type="InterPro" id="IPR003591">
    <property type="entry name" value="Leu-rich_rpt_typical-subtyp"/>
</dbReference>
<dbReference type="OMA" id="QCEGISR"/>
<dbReference type="InterPro" id="IPR032675">
    <property type="entry name" value="LRR_dom_sf"/>
</dbReference>
<dbReference type="EMBL" id="MNCJ02000319">
    <property type="protein sequence ID" value="KAF5808157.1"/>
    <property type="molecule type" value="Genomic_DNA"/>
</dbReference>
<dbReference type="Gramene" id="mRNA:HanXRQr2_Chr04g0142241">
    <property type="protein sequence ID" value="mRNA:HanXRQr2_Chr04g0142241"/>
    <property type="gene ID" value="HanXRQr2_Chr04g0142241"/>
</dbReference>
<keyword evidence="9 11" id="KW-0472">Membrane</keyword>
<keyword evidence="12" id="KW-0418">Kinase</keyword>
<proteinExistence type="inferred from homology"/>
<dbReference type="GO" id="GO:0006952">
    <property type="term" value="P:defense response"/>
    <property type="evidence" value="ECO:0007669"/>
    <property type="project" value="UniProtKB-ARBA"/>
</dbReference>
<comment type="subcellular location">
    <subcellularLocation>
        <location evidence="2">Cell membrane</location>
    </subcellularLocation>
    <subcellularLocation>
        <location evidence="1">Membrane</location>
        <topology evidence="1">Single-pass membrane protein</topology>
    </subcellularLocation>
</comment>
<evidence type="ECO:0000313" key="14">
    <source>
        <dbReference type="Proteomes" id="UP000215914"/>
    </source>
</evidence>
<evidence type="ECO:0000256" key="2">
    <source>
        <dbReference type="ARBA" id="ARBA00004236"/>
    </source>
</evidence>
<keyword evidence="6 11" id="KW-0812">Transmembrane</keyword>
<protein>
    <submittedName>
        <fullName evidence="12">Non-specific serine/threonine protein kinase</fullName>
        <ecNumber evidence="12">2.7.11.1</ecNumber>
    </submittedName>
    <submittedName>
        <fullName evidence="13">Putative receptor like protein 45</fullName>
    </submittedName>
</protein>
<dbReference type="FunFam" id="3.80.10.10:FF:000213">
    <property type="entry name" value="Tyrosine-sulfated glycopeptide receptor 1"/>
    <property type="match status" value="1"/>
</dbReference>
<reference evidence="12" key="3">
    <citation type="submission" date="2020-06" db="EMBL/GenBank/DDBJ databases">
        <title>Helianthus annuus Genome sequencing and assembly Release 2.</title>
        <authorList>
            <person name="Gouzy J."/>
            <person name="Langlade N."/>
            <person name="Munos S."/>
        </authorList>
    </citation>
    <scope>NUCLEOTIDE SEQUENCE</scope>
    <source>
        <tissue evidence="12">Leaves</tissue>
    </source>
</reference>
<dbReference type="GO" id="GO:0005886">
    <property type="term" value="C:plasma membrane"/>
    <property type="evidence" value="ECO:0007669"/>
    <property type="project" value="UniProtKB-SubCell"/>
</dbReference>
<dbReference type="PANTHER" id="PTHR48062:SF21">
    <property type="entry name" value="RECEPTOR-LIKE PROTEIN 12"/>
    <property type="match status" value="1"/>
</dbReference>
<evidence type="ECO:0000313" key="13">
    <source>
        <dbReference type="EMBL" id="OTG27143.1"/>
    </source>
</evidence>
<dbReference type="Pfam" id="PF13855">
    <property type="entry name" value="LRR_8"/>
    <property type="match status" value="2"/>
</dbReference>
<dbReference type="GO" id="GO:0051707">
    <property type="term" value="P:response to other organism"/>
    <property type="evidence" value="ECO:0007669"/>
    <property type="project" value="UniProtKB-ARBA"/>
</dbReference>
<dbReference type="EC" id="2.7.11.1" evidence="12"/>
<evidence type="ECO:0000313" key="12">
    <source>
        <dbReference type="EMBL" id="KAF5808157.1"/>
    </source>
</evidence>
<comment type="similarity">
    <text evidence="3">Belongs to the RLP family.</text>
</comment>
<evidence type="ECO:0000256" key="1">
    <source>
        <dbReference type="ARBA" id="ARBA00004167"/>
    </source>
</evidence>
<keyword evidence="7" id="KW-0677">Repeat</keyword>
<keyword evidence="13" id="KW-0675">Receptor</keyword>
<keyword evidence="5" id="KW-0433">Leucine-rich repeat</keyword>
<evidence type="ECO:0000256" key="6">
    <source>
        <dbReference type="ARBA" id="ARBA00022692"/>
    </source>
</evidence>
<keyword evidence="4" id="KW-1003">Cell membrane</keyword>
<accession>A0A251UVV6</accession>
<feature type="transmembrane region" description="Helical" evidence="11">
    <location>
        <begin position="658"/>
        <end position="681"/>
    </location>
</feature>
<evidence type="ECO:0000256" key="3">
    <source>
        <dbReference type="ARBA" id="ARBA00009592"/>
    </source>
</evidence>
<dbReference type="SMART" id="SM00369">
    <property type="entry name" value="LRR_TYP"/>
    <property type="match status" value="8"/>
</dbReference>
<dbReference type="Gene3D" id="3.80.10.10">
    <property type="entry name" value="Ribonuclease Inhibitor"/>
    <property type="match status" value="2"/>
</dbReference>
<dbReference type="EMBL" id="CM007893">
    <property type="protein sequence ID" value="OTG27143.1"/>
    <property type="molecule type" value="Genomic_DNA"/>
</dbReference>
<name>A0A251UVV6_HELAN</name>
<gene>
    <name evidence="13" type="primary">AtRLP45</name>
    <name evidence="13" type="ORF">HannXRQ_Chr04g0096841</name>
    <name evidence="12" type="ORF">HanXRQr2_Chr04g0142241</name>
</gene>
<keyword evidence="12" id="KW-0723">Serine/threonine-protein kinase</keyword>
<organism evidence="13 14">
    <name type="scientific">Helianthus annuus</name>
    <name type="common">Common sunflower</name>
    <dbReference type="NCBI Taxonomy" id="4232"/>
    <lineage>
        <taxon>Eukaryota</taxon>
        <taxon>Viridiplantae</taxon>
        <taxon>Streptophyta</taxon>
        <taxon>Embryophyta</taxon>
        <taxon>Tracheophyta</taxon>
        <taxon>Spermatophyta</taxon>
        <taxon>Magnoliopsida</taxon>
        <taxon>eudicotyledons</taxon>
        <taxon>Gunneridae</taxon>
        <taxon>Pentapetalae</taxon>
        <taxon>asterids</taxon>
        <taxon>campanulids</taxon>
        <taxon>Asterales</taxon>
        <taxon>Asteraceae</taxon>
        <taxon>Asteroideae</taxon>
        <taxon>Heliantheae alliance</taxon>
        <taxon>Heliantheae</taxon>
        <taxon>Helianthus</taxon>
    </lineage>
</organism>
<evidence type="ECO:0000256" key="7">
    <source>
        <dbReference type="ARBA" id="ARBA00022737"/>
    </source>
</evidence>
<dbReference type="AlphaFoldDB" id="A0A251UVV6"/>
<dbReference type="FunFam" id="3.80.10.10:FF:000095">
    <property type="entry name" value="LRR receptor-like serine/threonine-protein kinase GSO1"/>
    <property type="match status" value="1"/>
</dbReference>
<keyword evidence="12" id="KW-0808">Transferase</keyword>
<dbReference type="Pfam" id="PF00560">
    <property type="entry name" value="LRR_1"/>
    <property type="match status" value="8"/>
</dbReference>
<dbReference type="PANTHER" id="PTHR48062">
    <property type="entry name" value="RECEPTOR-LIKE PROTEIN 14"/>
    <property type="match status" value="1"/>
</dbReference>
<dbReference type="GO" id="GO:0004674">
    <property type="term" value="F:protein serine/threonine kinase activity"/>
    <property type="evidence" value="ECO:0007669"/>
    <property type="project" value="UniProtKB-KW"/>
</dbReference>
<keyword evidence="10" id="KW-0325">Glycoprotein</keyword>
<dbReference type="InterPro" id="IPR051502">
    <property type="entry name" value="RLP_Defense_Trigger"/>
</dbReference>
<dbReference type="FunCoup" id="A0A251UVV6">
    <property type="interactions" value="2582"/>
</dbReference>
<keyword evidence="8 11" id="KW-1133">Transmembrane helix</keyword>
<evidence type="ECO:0000256" key="4">
    <source>
        <dbReference type="ARBA" id="ARBA00022475"/>
    </source>
</evidence>
<evidence type="ECO:0000256" key="9">
    <source>
        <dbReference type="ARBA" id="ARBA00023136"/>
    </source>
</evidence>
<reference evidence="12 14" key="1">
    <citation type="journal article" date="2017" name="Nature">
        <title>The sunflower genome provides insights into oil metabolism, flowering and Asterid evolution.</title>
        <authorList>
            <person name="Badouin H."/>
            <person name="Gouzy J."/>
            <person name="Grassa C.J."/>
            <person name="Murat F."/>
            <person name="Staton S.E."/>
            <person name="Cottret L."/>
            <person name="Lelandais-Briere C."/>
            <person name="Owens G.L."/>
            <person name="Carrere S."/>
            <person name="Mayjonade B."/>
            <person name="Legrand L."/>
            <person name="Gill N."/>
            <person name="Kane N.C."/>
            <person name="Bowers J.E."/>
            <person name="Hubner S."/>
            <person name="Bellec A."/>
            <person name="Berard A."/>
            <person name="Berges H."/>
            <person name="Blanchet N."/>
            <person name="Boniface M.C."/>
            <person name="Brunel D."/>
            <person name="Catrice O."/>
            <person name="Chaidir N."/>
            <person name="Claudel C."/>
            <person name="Donnadieu C."/>
            <person name="Faraut T."/>
            <person name="Fievet G."/>
            <person name="Helmstetter N."/>
            <person name="King M."/>
            <person name="Knapp S.J."/>
            <person name="Lai Z."/>
            <person name="Le Paslier M.C."/>
            <person name="Lippi Y."/>
            <person name="Lorenzon L."/>
            <person name="Mandel J.R."/>
            <person name="Marage G."/>
            <person name="Marchand G."/>
            <person name="Marquand E."/>
            <person name="Bret-Mestries E."/>
            <person name="Morien E."/>
            <person name="Nambeesan S."/>
            <person name="Nguyen T."/>
            <person name="Pegot-Espagnet P."/>
            <person name="Pouilly N."/>
            <person name="Raftis F."/>
            <person name="Sallet E."/>
            <person name="Schiex T."/>
            <person name="Thomas J."/>
            <person name="Vandecasteele C."/>
            <person name="Vares D."/>
            <person name="Vear F."/>
            <person name="Vautrin S."/>
            <person name="Crespi M."/>
            <person name="Mangin B."/>
            <person name="Burke J.M."/>
            <person name="Salse J."/>
            <person name="Munos S."/>
            <person name="Vincourt P."/>
            <person name="Rieseberg L.H."/>
            <person name="Langlade N.B."/>
        </authorList>
    </citation>
    <scope>NUCLEOTIDE SEQUENCE [LARGE SCALE GENOMIC DNA]</scope>
    <source>
        <strain evidence="14">cv. SF193</strain>
        <tissue evidence="12">Leaves</tissue>
    </source>
</reference>
<evidence type="ECO:0000256" key="5">
    <source>
        <dbReference type="ARBA" id="ARBA00022614"/>
    </source>
</evidence>
<evidence type="ECO:0000256" key="11">
    <source>
        <dbReference type="SAM" id="Phobius"/>
    </source>
</evidence>